<organism evidence="1 2">
    <name type="scientific">Candidatus Polarisedimenticola svalbardensis</name>
    <dbReference type="NCBI Taxonomy" id="2886004"/>
    <lineage>
        <taxon>Bacteria</taxon>
        <taxon>Pseudomonadati</taxon>
        <taxon>Acidobacteriota</taxon>
        <taxon>Candidatus Polarisedimenticolia</taxon>
        <taxon>Candidatus Polarisedimenticolales</taxon>
        <taxon>Candidatus Polarisedimenticolaceae</taxon>
        <taxon>Candidatus Polarisedimenticola</taxon>
    </lineage>
</organism>
<dbReference type="Gene3D" id="3.30.930.20">
    <property type="entry name" value="Protein of unknown function DUF1054"/>
    <property type="match status" value="1"/>
</dbReference>
<name>A0A8J7C2M8_9BACT</name>
<dbReference type="InterPro" id="IPR009403">
    <property type="entry name" value="UPF0637"/>
</dbReference>
<sequence>MSTEAESRFEGLPLTRLDVFDIPDVDLRRQAIIEVFHPPLLALGNDLLPRLQPLAGTDLHIFQPRLNWPRSYKPFCTWMAISREKQGYQACGQLNVGAHRDYVAVRLGWDASVPSYGRFEFLSRYRGIGDLLQTTAREHDLQFRVYSAAPWPVGSELEFVSKTDLDGAFAEVRRHGVWFEIGRRYDLPLHEKLVASPAFGDHVAQVFESLMPVYLRAAGRPRD</sequence>
<dbReference type="SUPFAM" id="SSF142913">
    <property type="entry name" value="YktB/PF0168-like"/>
    <property type="match status" value="1"/>
</dbReference>
<evidence type="ECO:0000313" key="2">
    <source>
        <dbReference type="Proteomes" id="UP000648239"/>
    </source>
</evidence>
<comment type="caution">
    <text evidence="1">The sequence shown here is derived from an EMBL/GenBank/DDBJ whole genome shotgun (WGS) entry which is preliminary data.</text>
</comment>
<dbReference type="EMBL" id="JACXWD010000022">
    <property type="protein sequence ID" value="MBD3868116.1"/>
    <property type="molecule type" value="Genomic_DNA"/>
</dbReference>
<dbReference type="Pfam" id="PF06335">
    <property type="entry name" value="DUF1054"/>
    <property type="match status" value="1"/>
</dbReference>
<dbReference type="InterPro" id="IPR053707">
    <property type="entry name" value="UPF0637_domain_sf"/>
</dbReference>
<protein>
    <submittedName>
        <fullName evidence="1">DUF1054 family protein</fullName>
    </submittedName>
</protein>
<gene>
    <name evidence="1" type="ORF">IFK94_08320</name>
</gene>
<evidence type="ECO:0000313" key="1">
    <source>
        <dbReference type="EMBL" id="MBD3868116.1"/>
    </source>
</evidence>
<dbReference type="AlphaFoldDB" id="A0A8J7C2M8"/>
<dbReference type="Proteomes" id="UP000648239">
    <property type="component" value="Unassembled WGS sequence"/>
</dbReference>
<reference evidence="1 2" key="1">
    <citation type="submission" date="2020-08" db="EMBL/GenBank/DDBJ databases">
        <title>Acidobacteriota in marine sediments use diverse sulfur dissimilation pathways.</title>
        <authorList>
            <person name="Wasmund K."/>
        </authorList>
    </citation>
    <scope>NUCLEOTIDE SEQUENCE [LARGE SCALE GENOMIC DNA]</scope>
    <source>
        <strain evidence="1">MAG AM4</strain>
    </source>
</reference>
<accession>A0A8J7C2M8</accession>
<proteinExistence type="predicted"/>